<dbReference type="EMBL" id="KQ257464">
    <property type="protein sequence ID" value="KNC97463.1"/>
    <property type="molecule type" value="Genomic_DNA"/>
</dbReference>
<dbReference type="SUPFAM" id="SSF54928">
    <property type="entry name" value="RNA-binding domain, RBD"/>
    <property type="match status" value="2"/>
</dbReference>
<evidence type="ECO:0000256" key="6">
    <source>
        <dbReference type="PROSITE-ProRule" id="PRU00176"/>
    </source>
</evidence>
<dbReference type="Pfam" id="PF00076">
    <property type="entry name" value="RRM_1"/>
    <property type="match status" value="2"/>
</dbReference>
<reference evidence="9 10" key="1">
    <citation type="submission" date="2009-08" db="EMBL/GenBank/DDBJ databases">
        <title>The Genome Sequence of Spizellomyces punctatus strain DAOM BR117.</title>
        <authorList>
            <consortium name="The Broad Institute Genome Sequencing Platform"/>
            <person name="Russ C."/>
            <person name="Cuomo C."/>
            <person name="Shea T."/>
            <person name="Young S.K."/>
            <person name="Zeng Q."/>
            <person name="Koehrsen M."/>
            <person name="Haas B."/>
            <person name="Borodovsky M."/>
            <person name="Guigo R."/>
            <person name="Alvarado L."/>
            <person name="Berlin A."/>
            <person name="Bochicchio J."/>
            <person name="Borenstein D."/>
            <person name="Chapman S."/>
            <person name="Chen Z."/>
            <person name="Engels R."/>
            <person name="Freedman E."/>
            <person name="Gellesch M."/>
            <person name="Goldberg J."/>
            <person name="Griggs A."/>
            <person name="Gujja S."/>
            <person name="Heiman D."/>
            <person name="Hepburn T."/>
            <person name="Howarth C."/>
            <person name="Jen D."/>
            <person name="Larson L."/>
            <person name="Lewis B."/>
            <person name="Mehta T."/>
            <person name="Park D."/>
            <person name="Pearson M."/>
            <person name="Roberts A."/>
            <person name="Saif S."/>
            <person name="Shenoy N."/>
            <person name="Sisk P."/>
            <person name="Stolte C."/>
            <person name="Sykes S."/>
            <person name="Thomson T."/>
            <person name="Walk T."/>
            <person name="White J."/>
            <person name="Yandava C."/>
            <person name="Burger G."/>
            <person name="Gray M.W."/>
            <person name="Holland P.W.H."/>
            <person name="King N."/>
            <person name="Lang F.B.F."/>
            <person name="Roger A.J."/>
            <person name="Ruiz-Trillo I."/>
            <person name="Lander E."/>
            <person name="Nusbaum C."/>
        </authorList>
    </citation>
    <scope>NUCLEOTIDE SEQUENCE [LARGE SCALE GENOMIC DNA]</scope>
    <source>
        <strain evidence="9 10">DAOM BR117</strain>
    </source>
</reference>
<evidence type="ECO:0000256" key="4">
    <source>
        <dbReference type="ARBA" id="ARBA00023187"/>
    </source>
</evidence>
<sequence>MASDEISGAPKVTTDHENGTSPSSGEKRKRQTSWDNEPGTDSQPSPKNARTDGATFSEPTTPAAANPTRTQPSTPQSQPSIHPTSTSLTAEQRERLEKAKAFAREATLKILQSKLAQTPLVIPNAASLAAGVEARSIAVMSRIYVGSINFELTEQHIKAVFNQFGYVKSVSMTIDPATGKHKGFCFVEYEVPEAAELALDLMNGAELGGRQLKVGRPNNYNPTVAKTLPTPIPQRLYIANVNEFVSEQNIESIFEAFGKIKGCSLLPDLVQRKHKGNGYIEFEEETAAIAALASMNNFELGGQPLRMMKAMIGGPLPPGMKSLETMPPVPVVATVPASVLNVAHNINNTIAQKTGAAAAARLINPALQSALAKVQARVNEENAALEENMSISASQRYSIMQKLMRSDGSQEASSPVIALRNMVVVKDLDDSLNDEISEECTKYGRVLKVLIWVDPVKQASDALKPDDNVDIYVQFEAPEAARQARAALDKRFFAGRRVAASFFTMEEFAKLDSQTNATI</sequence>
<dbReference type="PANTHER" id="PTHR47330:SF1">
    <property type="entry name" value="POLY(U)-BINDING-SPLICING FACTOR PUF60"/>
    <property type="match status" value="1"/>
</dbReference>
<dbReference type="GO" id="GO:0003723">
    <property type="term" value="F:RNA binding"/>
    <property type="evidence" value="ECO:0007669"/>
    <property type="project" value="UniProtKB-UniRule"/>
</dbReference>
<dbReference type="eggNOG" id="KOG0124">
    <property type="taxonomic scope" value="Eukaryota"/>
</dbReference>
<keyword evidence="2" id="KW-0507">mRNA processing</keyword>
<dbReference type="RefSeq" id="XP_016605503.1">
    <property type="nucleotide sequence ID" value="XM_016755547.1"/>
</dbReference>
<dbReference type="SMART" id="SM00360">
    <property type="entry name" value="RRM"/>
    <property type="match status" value="3"/>
</dbReference>
<dbReference type="OMA" id="VHTHKGY"/>
<feature type="compositionally biased region" description="Low complexity" evidence="7">
    <location>
        <begin position="59"/>
        <end position="68"/>
    </location>
</feature>
<dbReference type="InterPro" id="IPR003954">
    <property type="entry name" value="RRM_euk-type"/>
</dbReference>
<dbReference type="InterPro" id="IPR051974">
    <property type="entry name" value="PUF60_regulator"/>
</dbReference>
<comment type="subcellular location">
    <subcellularLocation>
        <location evidence="1">Nucleus</location>
    </subcellularLocation>
</comment>
<dbReference type="VEuPathDB" id="FungiDB:SPPG_07380"/>
<keyword evidence="4" id="KW-0508">mRNA splicing</keyword>
<dbReference type="CDD" id="cd12374">
    <property type="entry name" value="RRM_UHM_SPF45_PUF60"/>
    <property type="match status" value="1"/>
</dbReference>
<feature type="domain" description="RRM" evidence="8">
    <location>
        <begin position="234"/>
        <end position="312"/>
    </location>
</feature>
<evidence type="ECO:0000256" key="7">
    <source>
        <dbReference type="SAM" id="MobiDB-lite"/>
    </source>
</evidence>
<dbReference type="AlphaFoldDB" id="A0A0L0H9X7"/>
<proteinExistence type="predicted"/>
<organism evidence="9 10">
    <name type="scientific">Spizellomyces punctatus (strain DAOM BR117)</name>
    <dbReference type="NCBI Taxonomy" id="645134"/>
    <lineage>
        <taxon>Eukaryota</taxon>
        <taxon>Fungi</taxon>
        <taxon>Fungi incertae sedis</taxon>
        <taxon>Chytridiomycota</taxon>
        <taxon>Chytridiomycota incertae sedis</taxon>
        <taxon>Chytridiomycetes</taxon>
        <taxon>Spizellomycetales</taxon>
        <taxon>Spizellomycetaceae</taxon>
        <taxon>Spizellomyces</taxon>
    </lineage>
</organism>
<feature type="compositionally biased region" description="Polar residues" evidence="7">
    <location>
        <begin position="69"/>
        <end position="89"/>
    </location>
</feature>
<evidence type="ECO:0000259" key="8">
    <source>
        <dbReference type="PROSITE" id="PS50102"/>
    </source>
</evidence>
<dbReference type="InParanoid" id="A0A0L0H9X7"/>
<dbReference type="InterPro" id="IPR000504">
    <property type="entry name" value="RRM_dom"/>
</dbReference>
<dbReference type="Proteomes" id="UP000053201">
    <property type="component" value="Unassembled WGS sequence"/>
</dbReference>
<feature type="region of interest" description="Disordered" evidence="7">
    <location>
        <begin position="1"/>
        <end position="89"/>
    </location>
</feature>
<dbReference type="FunFam" id="3.30.70.330:FF:000382">
    <property type="entry name" value="G-patch domain-containing protein"/>
    <property type="match status" value="1"/>
</dbReference>
<dbReference type="Gene3D" id="3.30.70.330">
    <property type="match status" value="3"/>
</dbReference>
<keyword evidence="5" id="KW-0539">Nucleus</keyword>
<dbReference type="GeneID" id="27690600"/>
<dbReference type="GO" id="GO:0000381">
    <property type="term" value="P:regulation of alternative mRNA splicing, via spliceosome"/>
    <property type="evidence" value="ECO:0007669"/>
    <property type="project" value="TreeGrafter"/>
</dbReference>
<evidence type="ECO:0000256" key="3">
    <source>
        <dbReference type="ARBA" id="ARBA00022884"/>
    </source>
</evidence>
<keyword evidence="3 6" id="KW-0694">RNA-binding</keyword>
<protein>
    <recommendedName>
        <fullName evidence="8">RRM domain-containing protein</fullName>
    </recommendedName>
</protein>
<evidence type="ECO:0000256" key="5">
    <source>
        <dbReference type="ARBA" id="ARBA00023242"/>
    </source>
</evidence>
<dbReference type="STRING" id="645134.A0A0L0H9X7"/>
<feature type="domain" description="RRM" evidence="8">
    <location>
        <begin position="141"/>
        <end position="219"/>
    </location>
</feature>
<evidence type="ECO:0000256" key="1">
    <source>
        <dbReference type="ARBA" id="ARBA00004123"/>
    </source>
</evidence>
<dbReference type="GO" id="GO:0071011">
    <property type="term" value="C:precatalytic spliceosome"/>
    <property type="evidence" value="ECO:0007669"/>
    <property type="project" value="TreeGrafter"/>
</dbReference>
<dbReference type="PANTHER" id="PTHR47330">
    <property type="entry name" value="POLY(U)-BINDING-SPLICING FACTOR PUF60-B-RELATED"/>
    <property type="match status" value="1"/>
</dbReference>
<dbReference type="GO" id="GO:0000380">
    <property type="term" value="P:alternative mRNA splicing, via spliceosome"/>
    <property type="evidence" value="ECO:0007669"/>
    <property type="project" value="TreeGrafter"/>
</dbReference>
<feature type="compositionally biased region" description="Polar residues" evidence="7">
    <location>
        <begin position="33"/>
        <end position="48"/>
    </location>
</feature>
<name>A0A0L0H9X7_SPIPD</name>
<evidence type="ECO:0000313" key="10">
    <source>
        <dbReference type="Proteomes" id="UP000053201"/>
    </source>
</evidence>
<evidence type="ECO:0000313" key="9">
    <source>
        <dbReference type="EMBL" id="KNC97463.1"/>
    </source>
</evidence>
<accession>A0A0L0H9X7</accession>
<evidence type="ECO:0000256" key="2">
    <source>
        <dbReference type="ARBA" id="ARBA00022664"/>
    </source>
</evidence>
<dbReference type="GO" id="GO:0071013">
    <property type="term" value="C:catalytic step 2 spliceosome"/>
    <property type="evidence" value="ECO:0007669"/>
    <property type="project" value="TreeGrafter"/>
</dbReference>
<dbReference type="GO" id="GO:0006376">
    <property type="term" value="P:mRNA splice site recognition"/>
    <property type="evidence" value="ECO:0007669"/>
    <property type="project" value="TreeGrafter"/>
</dbReference>
<dbReference type="PROSITE" id="PS50102">
    <property type="entry name" value="RRM"/>
    <property type="match status" value="2"/>
</dbReference>
<gene>
    <name evidence="9" type="ORF">SPPG_07380</name>
</gene>
<dbReference type="InterPro" id="IPR035979">
    <property type="entry name" value="RBD_domain_sf"/>
</dbReference>
<dbReference type="SMART" id="SM00361">
    <property type="entry name" value="RRM_1"/>
    <property type="match status" value="3"/>
</dbReference>
<dbReference type="OrthoDB" id="5411533at2759"/>
<dbReference type="InterPro" id="IPR012677">
    <property type="entry name" value="Nucleotide-bd_a/b_plait_sf"/>
</dbReference>
<keyword evidence="10" id="KW-1185">Reference proteome</keyword>